<feature type="domain" description="Membrane transport protein MMPL" evidence="7">
    <location>
        <begin position="137"/>
        <end position="331"/>
    </location>
</feature>
<evidence type="ECO:0000313" key="8">
    <source>
        <dbReference type="EMBL" id="MBC5668140.1"/>
    </source>
</evidence>
<dbReference type="Gene3D" id="1.20.1640.10">
    <property type="entry name" value="Multidrug efflux transporter AcrB transmembrane domain"/>
    <property type="match status" value="2"/>
</dbReference>
<dbReference type="PANTHER" id="PTHR33406:SF13">
    <property type="entry name" value="MEMBRANE PROTEIN YDFJ"/>
    <property type="match status" value="1"/>
</dbReference>
<feature type="transmembrane region" description="Helical" evidence="6">
    <location>
        <begin position="268"/>
        <end position="295"/>
    </location>
</feature>
<feature type="domain" description="Membrane transport protein MMPL" evidence="7">
    <location>
        <begin position="441"/>
        <end position="674"/>
    </location>
</feature>
<keyword evidence="3 6" id="KW-0812">Transmembrane</keyword>
<comment type="subcellular location">
    <subcellularLocation>
        <location evidence="1">Cell membrane</location>
        <topology evidence="1">Multi-pass membrane protein</topology>
    </subcellularLocation>
</comment>
<name>A0ABR7F5P6_9FIRM</name>
<feature type="transmembrane region" description="Helical" evidence="6">
    <location>
        <begin position="225"/>
        <end position="247"/>
    </location>
</feature>
<feature type="transmembrane region" description="Helical" evidence="6">
    <location>
        <begin position="622"/>
        <end position="642"/>
    </location>
</feature>
<keyword evidence="2" id="KW-1003">Cell membrane</keyword>
<keyword evidence="4 6" id="KW-1133">Transmembrane helix</keyword>
<evidence type="ECO:0000256" key="6">
    <source>
        <dbReference type="SAM" id="Phobius"/>
    </source>
</evidence>
<evidence type="ECO:0000256" key="4">
    <source>
        <dbReference type="ARBA" id="ARBA00022989"/>
    </source>
</evidence>
<feature type="transmembrane region" description="Helical" evidence="6">
    <location>
        <begin position="520"/>
        <end position="539"/>
    </location>
</feature>
<evidence type="ECO:0000313" key="9">
    <source>
        <dbReference type="Proteomes" id="UP000597877"/>
    </source>
</evidence>
<protein>
    <submittedName>
        <fullName evidence="8">MMPL family transporter</fullName>
    </submittedName>
</protein>
<gene>
    <name evidence="8" type="ORF">H8S00_09115</name>
</gene>
<dbReference type="Pfam" id="PF03176">
    <property type="entry name" value="MMPL"/>
    <property type="match status" value="2"/>
</dbReference>
<comment type="caution">
    <text evidence="8">The sequence shown here is derived from an EMBL/GenBank/DDBJ whole genome shotgun (WGS) entry which is preliminary data.</text>
</comment>
<feature type="transmembrane region" description="Helical" evidence="6">
    <location>
        <begin position="174"/>
        <end position="193"/>
    </location>
</feature>
<dbReference type="PANTHER" id="PTHR33406">
    <property type="entry name" value="MEMBRANE PROTEIN MJ1562-RELATED"/>
    <property type="match status" value="1"/>
</dbReference>
<organism evidence="8 9">
    <name type="scientific">Eubacterium segne</name>
    <dbReference type="NCBI Taxonomy" id="2763045"/>
    <lineage>
        <taxon>Bacteria</taxon>
        <taxon>Bacillati</taxon>
        <taxon>Bacillota</taxon>
        <taxon>Clostridia</taxon>
        <taxon>Eubacteriales</taxon>
        <taxon>Eubacteriaceae</taxon>
        <taxon>Eubacterium</taxon>
    </lineage>
</organism>
<accession>A0ABR7F5P6</accession>
<feature type="transmembrane region" description="Helical" evidence="6">
    <location>
        <begin position="301"/>
        <end position="327"/>
    </location>
</feature>
<reference evidence="8 9" key="1">
    <citation type="submission" date="2020-08" db="EMBL/GenBank/DDBJ databases">
        <title>Genome public.</title>
        <authorList>
            <person name="Liu C."/>
            <person name="Sun Q."/>
        </authorList>
    </citation>
    <scope>NUCLEOTIDE SEQUENCE [LARGE SCALE GENOMIC DNA]</scope>
    <source>
        <strain evidence="8 9">BX4</strain>
    </source>
</reference>
<proteinExistence type="predicted"/>
<dbReference type="InterPro" id="IPR050545">
    <property type="entry name" value="Mycobact_MmpL"/>
</dbReference>
<evidence type="ECO:0000256" key="2">
    <source>
        <dbReference type="ARBA" id="ARBA00022475"/>
    </source>
</evidence>
<dbReference type="SUPFAM" id="SSF82866">
    <property type="entry name" value="Multidrug efflux transporter AcrB transmembrane domain"/>
    <property type="match status" value="2"/>
</dbReference>
<evidence type="ECO:0000256" key="3">
    <source>
        <dbReference type="ARBA" id="ARBA00022692"/>
    </source>
</evidence>
<dbReference type="RefSeq" id="WP_021953746.1">
    <property type="nucleotide sequence ID" value="NZ_JACOOZ010000006.1"/>
</dbReference>
<dbReference type="InterPro" id="IPR004869">
    <property type="entry name" value="MMPL_dom"/>
</dbReference>
<evidence type="ECO:0000259" key="7">
    <source>
        <dbReference type="Pfam" id="PF03176"/>
    </source>
</evidence>
<feature type="transmembrane region" description="Helical" evidence="6">
    <location>
        <begin position="354"/>
        <end position="373"/>
    </location>
</feature>
<keyword evidence="9" id="KW-1185">Reference proteome</keyword>
<feature type="transmembrane region" description="Helical" evidence="6">
    <location>
        <begin position="200"/>
        <end position="219"/>
    </location>
</feature>
<dbReference type="EMBL" id="JACOOZ010000006">
    <property type="protein sequence ID" value="MBC5668140.1"/>
    <property type="molecule type" value="Genomic_DNA"/>
</dbReference>
<sequence length="687" mass="75646">MKKFSQFVVKARYAILIIAVLLLIPSAIGYFNTRVNYDLLYYLPDGIDTMTGQDILMDEFNSGAFGIVMVDKMSDSDVSVLKEKMEKVDHVSKVLWYDSFVDLGMPKSMLPSKVYDAFNKDTSTIMLVIFDDTSSGDGTMKAINEIRKVTKHQCLISGISAIVTDTKDLAEQETPIYVCVAVVISIILLSLLMDSFMIPVFFLLSIGMAIVYNLGSNFVMGEISYITKALAAVLQLGVTMDYSIFLWHSFEEHMEKTNGDKYEAMADAIRATISSVVGSSITTVAGFIALCFMSFTLGLDLGVVMAKGVVLGVISCVTILPAFILVFHKAIEKTKHRHLLPDFDKVPRWIAKHYKIFIAVFVILLVPAIYGQANTKVYYDLTLSLPDSLESVVAQNKIAKEYDLGSANIILLDSDVKSKDVSAMLDEVKKVDGVQMALGKESVLDGSVPESFIPKDLTKELESDEHEMLIFMSAYKTGSDEANNQCNEIEKIIKKYDKNGMLVGEAACTRDLIKITNKDFATVSFVSIFLIFIIIALVFKSISLPIILVAVIEFAIFINMGIPFYTNTTLPFIASIVIGTIQLGATVDYAILMTNRYKLERSSGKDKKAAAGDALKATMKSVMVSAFTFFGATFGVGVYSSIDMISSLCLLMARGAIVSMLCVICILPAMYIVFDKAIVKGSYKFLD</sequence>
<feature type="transmembrane region" description="Helical" evidence="6">
    <location>
        <begin position="572"/>
        <end position="592"/>
    </location>
</feature>
<feature type="transmembrane region" description="Helical" evidence="6">
    <location>
        <begin position="546"/>
        <end position="566"/>
    </location>
</feature>
<evidence type="ECO:0000256" key="1">
    <source>
        <dbReference type="ARBA" id="ARBA00004651"/>
    </source>
</evidence>
<keyword evidence="5 6" id="KW-0472">Membrane</keyword>
<feature type="transmembrane region" description="Helical" evidence="6">
    <location>
        <begin position="654"/>
        <end position="674"/>
    </location>
</feature>
<dbReference type="Proteomes" id="UP000597877">
    <property type="component" value="Unassembled WGS sequence"/>
</dbReference>
<evidence type="ECO:0000256" key="5">
    <source>
        <dbReference type="ARBA" id="ARBA00023136"/>
    </source>
</evidence>